<protein>
    <submittedName>
        <fullName evidence="2">Uncharacterized protein</fullName>
    </submittedName>
</protein>
<sequence length="90" mass="9390">MPISIIDSIASRPLTQDTMEAYTHAMIAHTQSQICSLVGLSESHGTSHRGSGDVPASGVLHQGPGPPTPLRLKTDGTLATAPKNIFKLSS</sequence>
<dbReference type="Proteomes" id="UP001147747">
    <property type="component" value="Unassembled WGS sequence"/>
</dbReference>
<feature type="region of interest" description="Disordered" evidence="1">
    <location>
        <begin position="41"/>
        <end position="76"/>
    </location>
</feature>
<dbReference type="RefSeq" id="XP_056493623.1">
    <property type="nucleotide sequence ID" value="XM_056625041.1"/>
</dbReference>
<reference evidence="2" key="2">
    <citation type="journal article" date="2023" name="IMA Fungus">
        <title>Comparative genomic study of the Penicillium genus elucidates a diverse pangenome and 15 lateral gene transfer events.</title>
        <authorList>
            <person name="Petersen C."/>
            <person name="Sorensen T."/>
            <person name="Nielsen M.R."/>
            <person name="Sondergaard T.E."/>
            <person name="Sorensen J.L."/>
            <person name="Fitzpatrick D.A."/>
            <person name="Frisvad J.C."/>
            <person name="Nielsen K.L."/>
        </authorList>
    </citation>
    <scope>NUCLEOTIDE SEQUENCE</scope>
    <source>
        <strain evidence="2">IBT 29677</strain>
    </source>
</reference>
<dbReference type="AlphaFoldDB" id="A0A9W9WAH7"/>
<proteinExistence type="predicted"/>
<dbReference type="OrthoDB" id="4330160at2759"/>
<dbReference type="EMBL" id="JAPZBU010000003">
    <property type="protein sequence ID" value="KAJ5413767.1"/>
    <property type="molecule type" value="Genomic_DNA"/>
</dbReference>
<name>A0A9W9WAH7_9EURO</name>
<reference evidence="2" key="1">
    <citation type="submission" date="2022-12" db="EMBL/GenBank/DDBJ databases">
        <authorList>
            <person name="Petersen C."/>
        </authorList>
    </citation>
    <scope>NUCLEOTIDE SEQUENCE</scope>
    <source>
        <strain evidence="2">IBT 29677</strain>
    </source>
</reference>
<organism evidence="2 3">
    <name type="scientific">Penicillium cosmopolitanum</name>
    <dbReference type="NCBI Taxonomy" id="1131564"/>
    <lineage>
        <taxon>Eukaryota</taxon>
        <taxon>Fungi</taxon>
        <taxon>Dikarya</taxon>
        <taxon>Ascomycota</taxon>
        <taxon>Pezizomycotina</taxon>
        <taxon>Eurotiomycetes</taxon>
        <taxon>Eurotiomycetidae</taxon>
        <taxon>Eurotiales</taxon>
        <taxon>Aspergillaceae</taxon>
        <taxon>Penicillium</taxon>
    </lineage>
</organism>
<dbReference type="GeneID" id="81364021"/>
<evidence type="ECO:0000313" key="3">
    <source>
        <dbReference type="Proteomes" id="UP001147747"/>
    </source>
</evidence>
<keyword evidence="3" id="KW-1185">Reference proteome</keyword>
<gene>
    <name evidence="2" type="ORF">N7509_000394</name>
</gene>
<evidence type="ECO:0000256" key="1">
    <source>
        <dbReference type="SAM" id="MobiDB-lite"/>
    </source>
</evidence>
<accession>A0A9W9WAH7</accession>
<comment type="caution">
    <text evidence="2">The sequence shown here is derived from an EMBL/GenBank/DDBJ whole genome shotgun (WGS) entry which is preliminary data.</text>
</comment>
<evidence type="ECO:0000313" key="2">
    <source>
        <dbReference type="EMBL" id="KAJ5413767.1"/>
    </source>
</evidence>